<dbReference type="InterPro" id="IPR007331">
    <property type="entry name" value="Htaa"/>
</dbReference>
<name>Q6NGJ4_CORDI</name>
<dbReference type="EMBL" id="BX248358">
    <property type="protein sequence ID" value="CAE50046.1"/>
    <property type="molecule type" value="Genomic_DNA"/>
</dbReference>
<feature type="transmembrane region" description="Helical" evidence="1">
    <location>
        <begin position="278"/>
        <end position="299"/>
    </location>
</feature>
<feature type="domain" description="Htaa" evidence="3">
    <location>
        <begin position="51"/>
        <end position="149"/>
    </location>
</feature>
<feature type="signal peptide" evidence="2">
    <location>
        <begin position="1"/>
        <end position="35"/>
    </location>
</feature>
<evidence type="ECO:0000313" key="4">
    <source>
        <dbReference type="EMBL" id="CAE50046.1"/>
    </source>
</evidence>
<dbReference type="Proteomes" id="UP000002198">
    <property type="component" value="Chromosome"/>
</dbReference>
<dbReference type="AlphaFoldDB" id="Q6NGJ4"/>
<evidence type="ECO:0000313" key="5">
    <source>
        <dbReference type="Proteomes" id="UP000002198"/>
    </source>
</evidence>
<evidence type="ECO:0000256" key="2">
    <source>
        <dbReference type="SAM" id="SignalP"/>
    </source>
</evidence>
<dbReference type="STRING" id="257309.DIP1519"/>
<protein>
    <submittedName>
        <fullName evidence="4">Membrane protein</fullName>
    </submittedName>
</protein>
<evidence type="ECO:0000259" key="3">
    <source>
        <dbReference type="Pfam" id="PF04213"/>
    </source>
</evidence>
<gene>
    <name evidence="4" type="ordered locus">DIP1519</name>
</gene>
<keyword evidence="1" id="KW-1133">Transmembrane helix</keyword>
<organism evidence="4 5">
    <name type="scientific">Corynebacterium diphtheriae (strain ATCC 700971 / NCTC 13129 / Biotype gravis)</name>
    <dbReference type="NCBI Taxonomy" id="257309"/>
    <lineage>
        <taxon>Bacteria</taxon>
        <taxon>Bacillati</taxon>
        <taxon>Actinomycetota</taxon>
        <taxon>Actinomycetes</taxon>
        <taxon>Mycobacteriales</taxon>
        <taxon>Corynebacteriaceae</taxon>
        <taxon>Corynebacterium</taxon>
    </lineage>
</organism>
<feature type="chain" id="PRO_5004279047" evidence="2">
    <location>
        <begin position="36"/>
        <end position="305"/>
    </location>
</feature>
<keyword evidence="2" id="KW-0732">Signal</keyword>
<proteinExistence type="predicted"/>
<evidence type="ECO:0000256" key="1">
    <source>
        <dbReference type="SAM" id="Phobius"/>
    </source>
</evidence>
<dbReference type="KEGG" id="cdi:DIP1519"/>
<dbReference type="Pfam" id="PF04213">
    <property type="entry name" value="HtaA"/>
    <property type="match status" value="1"/>
</dbReference>
<dbReference type="HOGENOM" id="CLU_063406_0_0_11"/>
<keyword evidence="1" id="KW-0812">Transmembrane</keyword>
<accession>Q6NGJ4</accession>
<keyword evidence="1" id="KW-0472">Membrane</keyword>
<reference evidence="4 5" key="1">
    <citation type="journal article" date="2003" name="Nucleic Acids Res.">
        <title>The complete genome sequence and analysis of Corynebacterium diphtheriae NCTC13129.</title>
        <authorList>
            <person name="Cerdeno-Tarraga A.M."/>
            <person name="Efstratiou A."/>
            <person name="Dover L.G."/>
            <person name="Holden M.T.G."/>
            <person name="Pallen M."/>
            <person name="Bentley S.D."/>
            <person name="Besra G.S."/>
            <person name="Churcher C."/>
            <person name="James K.D."/>
            <person name="De Zoysa A."/>
            <person name="Chillingworth T."/>
            <person name="Cronin A."/>
            <person name="Dowd L."/>
            <person name="Feltwell T."/>
            <person name="Hamlin N."/>
            <person name="Holroyd S."/>
            <person name="Jagels K."/>
            <person name="Moule S."/>
            <person name="Quail M.A."/>
            <person name="Rabbinowitsch E."/>
            <person name="Rutherford K."/>
            <person name="Thomson N.R."/>
            <person name="Unwin L."/>
            <person name="Whitehead S."/>
            <person name="Barrell B.G.Parkhill.J."/>
        </authorList>
    </citation>
    <scope>NUCLEOTIDE SEQUENCE [LARGE SCALE GENOMIC DNA]</scope>
    <source>
        <strain evidence="5">ATCC 700971 / NCTC 13129 / Biotype gravis</strain>
    </source>
</reference>
<keyword evidence="5" id="KW-1185">Reference proteome</keyword>
<sequence length="305" mass="32630">MDCWKIGRVPVLKKCIVSMVAVVGAAGVYVPQAVAENVAATGKECAITVESGTVKWGIKQSWRSYILGNIAHGTWKTSGHVKDNNREKSGNDFQFSFDVDPAKTKITVKDGKVISSEIRTQDSSIVFTGHNDALHSEFKSPIISTSGSTLNAGSGYAVYYIPGKAMGQYTKDDHTEKNKKTGEGYFAQGQVSEWKTSGEDGAKLTLKGSNLQYTPQRGTDGHRGTIEGVDLLFMGQYDANYKPSVDDVEVELQVKNTCGAIDGTADPDTSPFGGLPKIWGIILSVLGGLAALGGIFHLIMNSGLL</sequence>